<sequence length="77" mass="8199">MAGPATSLLNNRQTFLLGATALSGNETAASLRIYPLHRDRTAPNVGHSAALIHILLIACSQLDAALHWHVMTAFPPT</sequence>
<proteinExistence type="predicted"/>
<comment type="caution">
    <text evidence="1">The sequence shown here is derived from an EMBL/GenBank/DDBJ whole genome shotgun (WGS) entry which is preliminary data.</text>
</comment>
<gene>
    <name evidence="1" type="ORF">K461DRAFT_92003</name>
</gene>
<reference evidence="1" key="1">
    <citation type="journal article" date="2020" name="Stud. Mycol.">
        <title>101 Dothideomycetes genomes: a test case for predicting lifestyles and emergence of pathogens.</title>
        <authorList>
            <person name="Haridas S."/>
            <person name="Albert R."/>
            <person name="Binder M."/>
            <person name="Bloem J."/>
            <person name="Labutti K."/>
            <person name="Salamov A."/>
            <person name="Andreopoulos B."/>
            <person name="Baker S."/>
            <person name="Barry K."/>
            <person name="Bills G."/>
            <person name="Bluhm B."/>
            <person name="Cannon C."/>
            <person name="Castanera R."/>
            <person name="Culley D."/>
            <person name="Daum C."/>
            <person name="Ezra D."/>
            <person name="Gonzalez J."/>
            <person name="Henrissat B."/>
            <person name="Kuo A."/>
            <person name="Liang C."/>
            <person name="Lipzen A."/>
            <person name="Lutzoni F."/>
            <person name="Magnuson J."/>
            <person name="Mondo S."/>
            <person name="Nolan M."/>
            <person name="Ohm R."/>
            <person name="Pangilinan J."/>
            <person name="Park H.-J."/>
            <person name="Ramirez L."/>
            <person name="Alfaro M."/>
            <person name="Sun H."/>
            <person name="Tritt A."/>
            <person name="Yoshinaga Y."/>
            <person name="Zwiers L.-H."/>
            <person name="Turgeon B."/>
            <person name="Goodwin S."/>
            <person name="Spatafora J."/>
            <person name="Crous P."/>
            <person name="Grigoriev I."/>
        </authorList>
    </citation>
    <scope>NUCLEOTIDE SEQUENCE</scope>
    <source>
        <strain evidence="1">CBS 260.36</strain>
    </source>
</reference>
<evidence type="ECO:0000313" key="1">
    <source>
        <dbReference type="EMBL" id="KAF2156187.1"/>
    </source>
</evidence>
<name>A0A9P4J6B0_9PEZI</name>
<dbReference type="Proteomes" id="UP000799439">
    <property type="component" value="Unassembled WGS sequence"/>
</dbReference>
<accession>A0A9P4J6B0</accession>
<organism evidence="1 2">
    <name type="scientific">Myriangium duriaei CBS 260.36</name>
    <dbReference type="NCBI Taxonomy" id="1168546"/>
    <lineage>
        <taxon>Eukaryota</taxon>
        <taxon>Fungi</taxon>
        <taxon>Dikarya</taxon>
        <taxon>Ascomycota</taxon>
        <taxon>Pezizomycotina</taxon>
        <taxon>Dothideomycetes</taxon>
        <taxon>Dothideomycetidae</taxon>
        <taxon>Myriangiales</taxon>
        <taxon>Myriangiaceae</taxon>
        <taxon>Myriangium</taxon>
    </lineage>
</organism>
<dbReference type="AlphaFoldDB" id="A0A9P4J6B0"/>
<dbReference type="EMBL" id="ML996082">
    <property type="protein sequence ID" value="KAF2156187.1"/>
    <property type="molecule type" value="Genomic_DNA"/>
</dbReference>
<keyword evidence="2" id="KW-1185">Reference proteome</keyword>
<protein>
    <submittedName>
        <fullName evidence="1">Uncharacterized protein</fullName>
    </submittedName>
</protein>
<evidence type="ECO:0000313" key="2">
    <source>
        <dbReference type="Proteomes" id="UP000799439"/>
    </source>
</evidence>